<comment type="caution">
    <text evidence="1">The sequence shown here is derived from an EMBL/GenBank/DDBJ whole genome shotgun (WGS) entry which is preliminary data.</text>
</comment>
<dbReference type="Gene3D" id="1.10.10.10">
    <property type="entry name" value="Winged helix-like DNA-binding domain superfamily/Winged helix DNA-binding domain"/>
    <property type="match status" value="1"/>
</dbReference>
<dbReference type="InterPro" id="IPR009057">
    <property type="entry name" value="Homeodomain-like_sf"/>
</dbReference>
<dbReference type="Proteomes" id="UP000034543">
    <property type="component" value="Unassembled WGS sequence"/>
</dbReference>
<gene>
    <name evidence="1" type="ORF">UV59_C0042G0004</name>
</gene>
<dbReference type="PANTHER" id="PTHR34849">
    <property type="entry name" value="SSL5025 PROTEIN"/>
    <property type="match status" value="1"/>
</dbReference>
<evidence type="ECO:0000313" key="2">
    <source>
        <dbReference type="Proteomes" id="UP000034543"/>
    </source>
</evidence>
<evidence type="ECO:0000313" key="1">
    <source>
        <dbReference type="EMBL" id="KKS83337.1"/>
    </source>
</evidence>
<name>A0A0G1CCR2_9BACT</name>
<organism evidence="1 2">
    <name type="scientific">Candidatus Gottesmanbacteria bacterium GW2011_GWA1_43_11</name>
    <dbReference type="NCBI Taxonomy" id="1618436"/>
    <lineage>
        <taxon>Bacteria</taxon>
        <taxon>Candidatus Gottesmaniibacteriota</taxon>
    </lineage>
</organism>
<dbReference type="PANTHER" id="PTHR34849:SF3">
    <property type="entry name" value="SSR2962 PROTEIN"/>
    <property type="match status" value="1"/>
</dbReference>
<dbReference type="AlphaFoldDB" id="A0A0G1CCR2"/>
<protein>
    <recommendedName>
        <fullName evidence="3">Antitoxin</fullName>
    </recommendedName>
</protein>
<sequence>MPKIIEQNPKILGGQPVIKGTRIPVARIVALHIQGYTIKDFKKDYPYLTLAKKDLQEIYRFYLKQLA</sequence>
<dbReference type="EMBL" id="LCFB01000042">
    <property type="protein sequence ID" value="KKS83337.1"/>
    <property type="molecule type" value="Genomic_DNA"/>
</dbReference>
<dbReference type="InterPro" id="IPR036388">
    <property type="entry name" value="WH-like_DNA-bd_sf"/>
</dbReference>
<reference evidence="1 2" key="1">
    <citation type="journal article" date="2015" name="Nature">
        <title>rRNA introns, odd ribosomes, and small enigmatic genomes across a large radiation of phyla.</title>
        <authorList>
            <person name="Brown C.T."/>
            <person name="Hug L.A."/>
            <person name="Thomas B.C."/>
            <person name="Sharon I."/>
            <person name="Castelle C.J."/>
            <person name="Singh A."/>
            <person name="Wilkins M.J."/>
            <person name="Williams K.H."/>
            <person name="Banfield J.F."/>
        </authorList>
    </citation>
    <scope>NUCLEOTIDE SEQUENCE [LARGE SCALE GENOMIC DNA]</scope>
</reference>
<dbReference type="SUPFAM" id="SSF46689">
    <property type="entry name" value="Homeodomain-like"/>
    <property type="match status" value="1"/>
</dbReference>
<evidence type="ECO:0008006" key="3">
    <source>
        <dbReference type="Google" id="ProtNLM"/>
    </source>
</evidence>
<dbReference type="Pfam" id="PF04255">
    <property type="entry name" value="DUF433"/>
    <property type="match status" value="1"/>
</dbReference>
<dbReference type="InterPro" id="IPR007367">
    <property type="entry name" value="DUF433"/>
</dbReference>
<proteinExistence type="predicted"/>
<dbReference type="STRING" id="1618436.UV59_C0042G0004"/>
<accession>A0A0G1CCR2</accession>